<comment type="subcellular location">
    <subcellularLocation>
        <location evidence="1">Membrane</location>
        <topology evidence="1">Multi-pass membrane protein</topology>
    </subcellularLocation>
</comment>
<keyword evidence="5" id="KW-0472">Membrane</keyword>
<gene>
    <name evidence="6" type="ORF">CM19_13015</name>
</gene>
<name>A0A031LHA1_9CREN</name>
<dbReference type="Proteomes" id="UP000024332">
    <property type="component" value="Unassembled WGS sequence"/>
</dbReference>
<evidence type="ECO:0000256" key="4">
    <source>
        <dbReference type="ARBA" id="ARBA00022989"/>
    </source>
</evidence>
<evidence type="ECO:0000256" key="5">
    <source>
        <dbReference type="ARBA" id="ARBA00023136"/>
    </source>
</evidence>
<evidence type="ECO:0000313" key="6">
    <source>
        <dbReference type="EMBL" id="EZQ01532.1"/>
    </source>
</evidence>
<comment type="caution">
    <text evidence="6">The sequence shown here is derived from an EMBL/GenBank/DDBJ whole genome shotgun (WGS) entry which is preliminary data.</text>
</comment>
<keyword evidence="3" id="KW-0812">Transmembrane</keyword>
<keyword evidence="4" id="KW-1133">Transmembrane helix</keyword>
<sequence length="139" mass="14985">MARVTAPIAMLSLMGIFVVEGIKSGWDFSEVSSFNVNKASVLVELAFLAGNMSSWLTMAISIPDLTRFAVSQKSQMIGQLVLPFVHSTFNISLYSGGSLSILTSFSASSSVACPYPYNNIATYTGERFRAFPSSSQVSF</sequence>
<organism evidence="6 7">
    <name type="scientific">Candidatus Acidianus copahuensis</name>
    <dbReference type="NCBI Taxonomy" id="1160895"/>
    <lineage>
        <taxon>Archaea</taxon>
        <taxon>Thermoproteota</taxon>
        <taxon>Thermoprotei</taxon>
        <taxon>Sulfolobales</taxon>
        <taxon>Sulfolobaceae</taxon>
        <taxon>Acidianus</taxon>
    </lineage>
</organism>
<proteinExistence type="inferred from homology"/>
<evidence type="ECO:0000256" key="2">
    <source>
        <dbReference type="ARBA" id="ARBA00008974"/>
    </source>
</evidence>
<evidence type="ECO:0000256" key="3">
    <source>
        <dbReference type="ARBA" id="ARBA00022692"/>
    </source>
</evidence>
<dbReference type="InterPro" id="IPR001248">
    <property type="entry name" value="Pur-cyt_permease"/>
</dbReference>
<protein>
    <submittedName>
        <fullName evidence="6">Uncharacterized protein</fullName>
    </submittedName>
</protein>
<dbReference type="Gene3D" id="1.10.4160.10">
    <property type="entry name" value="Hydantoin permease"/>
    <property type="match status" value="1"/>
</dbReference>
<reference evidence="6 7" key="1">
    <citation type="submission" date="2014-03" db="EMBL/GenBank/DDBJ databases">
        <title>Draft genome sequence of the novel thermoacidophilic archaea Acidianus copahuensis ALE1 strain, isolated from Copahue volcanic area in Neuquen Argentina.</title>
        <authorList>
            <person name="Urbieta M.S."/>
            <person name="Rascovan N."/>
            <person name="Castro C."/>
            <person name="Revale S."/>
            <person name="Giaveno M.A."/>
            <person name="Vazquez M.P."/>
            <person name="Donati E.R."/>
        </authorList>
    </citation>
    <scope>NUCLEOTIDE SEQUENCE [LARGE SCALE GENOMIC DNA]</scope>
    <source>
        <strain evidence="6 7">ALE1</strain>
    </source>
</reference>
<evidence type="ECO:0000256" key="1">
    <source>
        <dbReference type="ARBA" id="ARBA00004141"/>
    </source>
</evidence>
<dbReference type="Pfam" id="PF02133">
    <property type="entry name" value="Transp_cyt_pur"/>
    <property type="match status" value="1"/>
</dbReference>
<accession>A0A031LHA1</accession>
<evidence type="ECO:0000313" key="7">
    <source>
        <dbReference type="Proteomes" id="UP000024332"/>
    </source>
</evidence>
<dbReference type="AlphaFoldDB" id="A0A031LHA1"/>
<keyword evidence="7" id="KW-1185">Reference proteome</keyword>
<dbReference type="EMBL" id="JFZT01000068">
    <property type="protein sequence ID" value="EZQ01532.1"/>
    <property type="molecule type" value="Genomic_DNA"/>
</dbReference>
<dbReference type="GO" id="GO:0022857">
    <property type="term" value="F:transmembrane transporter activity"/>
    <property type="evidence" value="ECO:0007669"/>
    <property type="project" value="InterPro"/>
</dbReference>
<comment type="similarity">
    <text evidence="2">Belongs to the purine-cytosine permease (2.A.39) family.</text>
</comment>
<dbReference type="STRING" id="1160895.CM19_13015"/>
<dbReference type="GO" id="GO:0016020">
    <property type="term" value="C:membrane"/>
    <property type="evidence" value="ECO:0007669"/>
    <property type="project" value="UniProtKB-SubCell"/>
</dbReference>